<evidence type="ECO:0000313" key="8">
    <source>
        <dbReference type="Proteomes" id="UP000812270"/>
    </source>
</evidence>
<sequence>MDHFSGCAYSPGLLYGAFGKGCAKEKLSPMITQKPDDQLIRNFRIVAIVIGICLAYSIYSWTVAVYKLLLNTSKDIPFVVWLSVAVMIVGIVGYVQFVASRFVRSKLLRLFLFYSCFTNLAAMIAYCFMYFSSRYSFMQELSWIIRVSASVGGLIIADFLSLALLQKARIPKFSVEQSGEEKAYTFHPLSNGHRLIHHILDLAIVIFVVGSYAPMLQEFLPTNGSLVIAGLCATFVYYFLMEAIFKVTFGKIVTDSVVVNEKGEKATTARVLVRTICRFIPFDVFSFVGEEGWHDSLSGTSVINDQYAWEDEDDTFDTYFTGEPESETASTINL</sequence>
<keyword evidence="2 5" id="KW-0812">Transmembrane</keyword>
<gene>
    <name evidence="7" type="ORF">KTO63_02865</name>
</gene>
<dbReference type="Proteomes" id="UP000812270">
    <property type="component" value="Unassembled WGS sequence"/>
</dbReference>
<keyword evidence="3 5" id="KW-1133">Transmembrane helix</keyword>
<keyword evidence="4 5" id="KW-0472">Membrane</keyword>
<organism evidence="7 8">
    <name type="scientific">Pinibacter aurantiacus</name>
    <dbReference type="NCBI Taxonomy" id="2851599"/>
    <lineage>
        <taxon>Bacteria</taxon>
        <taxon>Pseudomonadati</taxon>
        <taxon>Bacteroidota</taxon>
        <taxon>Chitinophagia</taxon>
        <taxon>Chitinophagales</taxon>
        <taxon>Chitinophagaceae</taxon>
        <taxon>Pinibacter</taxon>
    </lineage>
</organism>
<feature type="transmembrane region" description="Helical" evidence="5">
    <location>
        <begin position="143"/>
        <end position="165"/>
    </location>
</feature>
<evidence type="ECO:0000256" key="3">
    <source>
        <dbReference type="ARBA" id="ARBA00022989"/>
    </source>
</evidence>
<reference evidence="7" key="1">
    <citation type="submission" date="2021-06" db="EMBL/GenBank/DDBJ databases">
        <authorList>
            <person name="Huq M.A."/>
        </authorList>
    </citation>
    <scope>NUCLEOTIDE SEQUENCE</scope>
    <source>
        <strain evidence="7">MAH-26</strain>
    </source>
</reference>
<evidence type="ECO:0000259" key="6">
    <source>
        <dbReference type="Pfam" id="PF06271"/>
    </source>
</evidence>
<accession>A0A9E2W7D4</accession>
<evidence type="ECO:0000256" key="5">
    <source>
        <dbReference type="SAM" id="Phobius"/>
    </source>
</evidence>
<dbReference type="AlphaFoldDB" id="A0A9E2W7D4"/>
<name>A0A9E2W7D4_9BACT</name>
<dbReference type="EMBL" id="JAHSPG010000001">
    <property type="protein sequence ID" value="MBV4356072.1"/>
    <property type="molecule type" value="Genomic_DNA"/>
</dbReference>
<protein>
    <submittedName>
        <fullName evidence="7">RDD family protein</fullName>
    </submittedName>
</protein>
<feature type="transmembrane region" description="Helical" evidence="5">
    <location>
        <begin position="195"/>
        <end position="213"/>
    </location>
</feature>
<dbReference type="Pfam" id="PF06271">
    <property type="entry name" value="RDD"/>
    <property type="match status" value="1"/>
</dbReference>
<comment type="caution">
    <text evidence="7">The sequence shown here is derived from an EMBL/GenBank/DDBJ whole genome shotgun (WGS) entry which is preliminary data.</text>
</comment>
<comment type="subcellular location">
    <subcellularLocation>
        <location evidence="1">Membrane</location>
        <topology evidence="1">Multi-pass membrane protein</topology>
    </subcellularLocation>
</comment>
<feature type="transmembrane region" description="Helical" evidence="5">
    <location>
        <begin position="43"/>
        <end position="66"/>
    </location>
</feature>
<feature type="transmembrane region" description="Helical" evidence="5">
    <location>
        <begin position="78"/>
        <end position="99"/>
    </location>
</feature>
<dbReference type="GO" id="GO:0016020">
    <property type="term" value="C:membrane"/>
    <property type="evidence" value="ECO:0007669"/>
    <property type="project" value="UniProtKB-SubCell"/>
</dbReference>
<evidence type="ECO:0000256" key="2">
    <source>
        <dbReference type="ARBA" id="ARBA00022692"/>
    </source>
</evidence>
<evidence type="ECO:0000256" key="4">
    <source>
        <dbReference type="ARBA" id="ARBA00023136"/>
    </source>
</evidence>
<keyword evidence="8" id="KW-1185">Reference proteome</keyword>
<dbReference type="InterPro" id="IPR010432">
    <property type="entry name" value="RDD"/>
</dbReference>
<feature type="domain" description="RDD" evidence="6">
    <location>
        <begin position="200"/>
        <end position="288"/>
    </location>
</feature>
<evidence type="ECO:0000313" key="7">
    <source>
        <dbReference type="EMBL" id="MBV4356072.1"/>
    </source>
</evidence>
<evidence type="ECO:0000256" key="1">
    <source>
        <dbReference type="ARBA" id="ARBA00004141"/>
    </source>
</evidence>
<feature type="transmembrane region" description="Helical" evidence="5">
    <location>
        <begin position="219"/>
        <end position="240"/>
    </location>
</feature>
<proteinExistence type="predicted"/>
<feature type="transmembrane region" description="Helical" evidence="5">
    <location>
        <begin position="111"/>
        <end position="131"/>
    </location>
</feature>